<accession>A0ABS6BGM1</accession>
<name>A0ABS6BGM1_9SPHN</name>
<reference evidence="3 4" key="1">
    <citation type="submission" date="2021-06" db="EMBL/GenBank/DDBJ databases">
        <title>Sphingomonas sp. XMGL2, whole genome shotgun sequencing project.</title>
        <authorList>
            <person name="Zhao G."/>
            <person name="Shen L."/>
        </authorList>
    </citation>
    <scope>NUCLEOTIDE SEQUENCE [LARGE SCALE GENOMIC DNA]</scope>
    <source>
        <strain evidence="3 4">XMGL2</strain>
    </source>
</reference>
<sequence length="517" mass="54874">MGKQLTQPKSPFKGRLVLGSALTRGKQPAPETARPGRVGIIDIGSNSIRLVVYEGQARIPSILFNEKVMAGLGRGLAATGAIDAEALDRAITALARFARLAEEMGVTDLTTVATAAVRDASNGHVLLDRLAGIGLPVRLLSGEEEASLSAEGLLAGIPDADGIVGDLGGGSLELVRVSAGRIAERASFPLGVLRVAAIRKRGGRSLAQVVGKALKQGGWGGRGQGLPFYMIGGSWRALALLDMHLTGYRLPIVHQYCMAPDNAAYLVRVLARLDKRRLKAIPAISSSRAPSLPDAAALLAMLVKQLGSSALIVSAYGLREGLLHNALPPELRDADPLIEATREEGRRQGRFPEHGDLLHRWIAPLFAGETPADERLRHAACLLGDVGWRAHPDFRAERGLETALHGNWVGVDARGRGMMGQALFTSFGGTTGSDIVQRVCTDEEISRAVRWGLAMRLAQRLSGGVAPPLEASRLALGRGSVVLHLARGDLALYGEAVERRHKALALAFGMRPEVVTP</sequence>
<dbReference type="PANTHER" id="PTHR30005:SF0">
    <property type="entry name" value="RETROGRADE REGULATION PROTEIN 2"/>
    <property type="match status" value="1"/>
</dbReference>
<organism evidence="3 4">
    <name type="scientific">Sphingomonas quercus</name>
    <dbReference type="NCBI Taxonomy" id="2842451"/>
    <lineage>
        <taxon>Bacteria</taxon>
        <taxon>Pseudomonadati</taxon>
        <taxon>Pseudomonadota</taxon>
        <taxon>Alphaproteobacteria</taxon>
        <taxon>Sphingomonadales</taxon>
        <taxon>Sphingomonadaceae</taxon>
        <taxon>Sphingomonas</taxon>
    </lineage>
</organism>
<evidence type="ECO:0000259" key="2">
    <source>
        <dbReference type="Pfam" id="PF21697"/>
    </source>
</evidence>
<dbReference type="Pfam" id="PF21697">
    <property type="entry name" value="Ppx_C"/>
    <property type="match status" value="1"/>
</dbReference>
<gene>
    <name evidence="3" type="ORF">KOF26_06130</name>
</gene>
<dbReference type="Proteomes" id="UP000776276">
    <property type="component" value="Unassembled WGS sequence"/>
</dbReference>
<dbReference type="Pfam" id="PF02541">
    <property type="entry name" value="Ppx-GppA"/>
    <property type="match status" value="1"/>
</dbReference>
<protein>
    <submittedName>
        <fullName evidence="3">Ppx/GppA family phosphatase</fullName>
    </submittedName>
</protein>
<dbReference type="InterPro" id="IPR048951">
    <property type="entry name" value="Ppx_C"/>
</dbReference>
<dbReference type="InterPro" id="IPR003695">
    <property type="entry name" value="Ppx_GppA_N"/>
</dbReference>
<feature type="domain" description="Ppx/GppA phosphatase N-terminal" evidence="1">
    <location>
        <begin position="51"/>
        <end position="328"/>
    </location>
</feature>
<evidence type="ECO:0000259" key="1">
    <source>
        <dbReference type="Pfam" id="PF02541"/>
    </source>
</evidence>
<evidence type="ECO:0000313" key="4">
    <source>
        <dbReference type="Proteomes" id="UP000776276"/>
    </source>
</evidence>
<evidence type="ECO:0000313" key="3">
    <source>
        <dbReference type="EMBL" id="MBU3077443.1"/>
    </source>
</evidence>
<dbReference type="CDD" id="cd24052">
    <property type="entry name" value="ASKHA_NBD_HpPPX-GppA-like"/>
    <property type="match status" value="1"/>
</dbReference>
<keyword evidence="4" id="KW-1185">Reference proteome</keyword>
<comment type="caution">
    <text evidence="3">The sequence shown here is derived from an EMBL/GenBank/DDBJ whole genome shotgun (WGS) entry which is preliminary data.</text>
</comment>
<feature type="domain" description="Exopolyphosphatase C-terminal" evidence="2">
    <location>
        <begin position="338"/>
        <end position="505"/>
    </location>
</feature>
<dbReference type="InterPro" id="IPR050273">
    <property type="entry name" value="GppA/Ppx_hydrolase"/>
</dbReference>
<dbReference type="PANTHER" id="PTHR30005">
    <property type="entry name" value="EXOPOLYPHOSPHATASE"/>
    <property type="match status" value="1"/>
</dbReference>
<proteinExistence type="predicted"/>
<dbReference type="EMBL" id="JAHKRT010000003">
    <property type="protein sequence ID" value="MBU3077443.1"/>
    <property type="molecule type" value="Genomic_DNA"/>
</dbReference>